<organism evidence="1 2">
    <name type="scientific">Bacteroides thetaiotaomicron</name>
    <dbReference type="NCBI Taxonomy" id="818"/>
    <lineage>
        <taxon>Bacteria</taxon>
        <taxon>Pseudomonadati</taxon>
        <taxon>Bacteroidota</taxon>
        <taxon>Bacteroidia</taxon>
        <taxon>Bacteroidales</taxon>
        <taxon>Bacteroidaceae</taxon>
        <taxon>Bacteroides</taxon>
    </lineage>
</organism>
<evidence type="ECO:0000313" key="1">
    <source>
        <dbReference type="EMBL" id="MBS5411088.1"/>
    </source>
</evidence>
<evidence type="ECO:0000313" key="2">
    <source>
        <dbReference type="Proteomes" id="UP000782901"/>
    </source>
</evidence>
<dbReference type="Proteomes" id="UP000782901">
    <property type="component" value="Unassembled WGS sequence"/>
</dbReference>
<proteinExistence type="predicted"/>
<comment type="caution">
    <text evidence="1">The sequence shown here is derived from an EMBL/GenBank/DDBJ whole genome shotgun (WGS) entry which is preliminary data.</text>
</comment>
<dbReference type="EMBL" id="JAGZEE010000013">
    <property type="protein sequence ID" value="MBS5411088.1"/>
    <property type="molecule type" value="Genomic_DNA"/>
</dbReference>
<protein>
    <submittedName>
        <fullName evidence="1">Uncharacterized protein</fullName>
    </submittedName>
</protein>
<name>A0A943DQX0_BACT4</name>
<dbReference type="RefSeq" id="WP_009860258.1">
    <property type="nucleotide sequence ID" value="NZ_JADMRY010000001.1"/>
</dbReference>
<sequence length="248" mass="29134">MRKQLIFIGCFIWNVYSLAQTERKFLMIDTLPSVRTERPVGIVENNAHNKIDTAFSVPIQSFAIITANPFLMPTDIVGNQLFPWNNRPVGNPNFPFASDYLCEGRLWRFRTISSHTTYPFWGSATYVKFFYHHLLTKHLTLSVGAFWGKYSILQQEDKDGNRWLLDDSPMIRKLFNDFGGILGMEYNPIDRWSLLFRIRYSLMERSNKVMPSLTPMFPHNSMEMKLQFTPVRNVKIKIGYERDLYKPK</sequence>
<dbReference type="GeneID" id="82153506"/>
<dbReference type="AlphaFoldDB" id="A0A943DQX0"/>
<accession>A0A943DQX0</accession>
<gene>
    <name evidence="1" type="ORF">KHY35_10310</name>
</gene>
<reference evidence="1" key="1">
    <citation type="submission" date="2021-02" db="EMBL/GenBank/DDBJ databases">
        <title>Infant gut strain persistence is associated with maternal origin, phylogeny, and functional potential including surface adhesion and iron acquisition.</title>
        <authorList>
            <person name="Lou Y.C."/>
        </authorList>
    </citation>
    <scope>NUCLEOTIDE SEQUENCE</scope>
    <source>
        <strain evidence="1">L3_082_243G1_dasL3_082_243G1_maxbin2.maxbin.015s ta_sub</strain>
    </source>
</reference>